<feature type="domain" description="HMA" evidence="2">
    <location>
        <begin position="2"/>
        <end position="68"/>
    </location>
</feature>
<dbReference type="InterPro" id="IPR017969">
    <property type="entry name" value="Heavy-metal-associated_CS"/>
</dbReference>
<keyword evidence="4" id="KW-1185">Reference proteome</keyword>
<gene>
    <name evidence="3" type="ORF">D3Z33_15195</name>
</gene>
<sequence>MTNKTFKLETLTCPSCVIKIEKGVKSTFGVENVEVLFNASKVKVTFDENSTDENEIKGVIKDLGFDVLGIK</sequence>
<proteinExistence type="predicted"/>
<name>A0A845R1R6_9CLOT</name>
<accession>A0A845R1R6</accession>
<organism evidence="3 4">
    <name type="scientific">Senegalia massiliensis</name>
    <dbReference type="NCBI Taxonomy" id="1720316"/>
    <lineage>
        <taxon>Bacteria</taxon>
        <taxon>Bacillati</taxon>
        <taxon>Bacillota</taxon>
        <taxon>Clostridia</taxon>
        <taxon>Eubacteriales</taxon>
        <taxon>Clostridiaceae</taxon>
        <taxon>Senegalia</taxon>
    </lineage>
</organism>
<dbReference type="Gene3D" id="3.30.70.100">
    <property type="match status" value="1"/>
</dbReference>
<evidence type="ECO:0000256" key="1">
    <source>
        <dbReference type="ARBA" id="ARBA00022723"/>
    </source>
</evidence>
<dbReference type="PROSITE" id="PS01047">
    <property type="entry name" value="HMA_1"/>
    <property type="match status" value="1"/>
</dbReference>
<dbReference type="GO" id="GO:0046872">
    <property type="term" value="F:metal ion binding"/>
    <property type="evidence" value="ECO:0007669"/>
    <property type="project" value="UniProtKB-KW"/>
</dbReference>
<dbReference type="AlphaFoldDB" id="A0A845R1R6"/>
<evidence type="ECO:0000313" key="3">
    <source>
        <dbReference type="EMBL" id="NBI08204.1"/>
    </source>
</evidence>
<keyword evidence="1" id="KW-0479">Metal-binding</keyword>
<dbReference type="InterPro" id="IPR036163">
    <property type="entry name" value="HMA_dom_sf"/>
</dbReference>
<dbReference type="EMBL" id="QXXA01000024">
    <property type="protein sequence ID" value="NBI08204.1"/>
    <property type="molecule type" value="Genomic_DNA"/>
</dbReference>
<protein>
    <submittedName>
        <fullName evidence="3">Copper chaperone</fullName>
    </submittedName>
</protein>
<dbReference type="Pfam" id="PF00403">
    <property type="entry name" value="HMA"/>
    <property type="match status" value="1"/>
</dbReference>
<reference evidence="3 4" key="1">
    <citation type="submission" date="2018-08" db="EMBL/GenBank/DDBJ databases">
        <title>Murine metabolic-syndrome-specific gut microbial biobank.</title>
        <authorList>
            <person name="Liu C."/>
        </authorList>
    </citation>
    <scope>NUCLEOTIDE SEQUENCE [LARGE SCALE GENOMIC DNA]</scope>
    <source>
        <strain evidence="3 4">583</strain>
    </source>
</reference>
<dbReference type="FunFam" id="3.30.70.100:FF:000001">
    <property type="entry name" value="ATPase copper transporting beta"/>
    <property type="match status" value="1"/>
</dbReference>
<comment type="caution">
    <text evidence="3">The sequence shown here is derived from an EMBL/GenBank/DDBJ whole genome shotgun (WGS) entry which is preliminary data.</text>
</comment>
<evidence type="ECO:0000313" key="4">
    <source>
        <dbReference type="Proteomes" id="UP000467132"/>
    </source>
</evidence>
<dbReference type="Proteomes" id="UP000467132">
    <property type="component" value="Unassembled WGS sequence"/>
</dbReference>
<dbReference type="CDD" id="cd00371">
    <property type="entry name" value="HMA"/>
    <property type="match status" value="1"/>
</dbReference>
<dbReference type="PROSITE" id="PS50846">
    <property type="entry name" value="HMA_2"/>
    <property type="match status" value="1"/>
</dbReference>
<dbReference type="RefSeq" id="WP_160198665.1">
    <property type="nucleotide sequence ID" value="NZ_QXXA01000024.1"/>
</dbReference>
<evidence type="ECO:0000259" key="2">
    <source>
        <dbReference type="PROSITE" id="PS50846"/>
    </source>
</evidence>
<dbReference type="InterPro" id="IPR006121">
    <property type="entry name" value="HMA_dom"/>
</dbReference>
<dbReference type="OrthoDB" id="7068874at2"/>
<dbReference type="SUPFAM" id="SSF55008">
    <property type="entry name" value="HMA, heavy metal-associated domain"/>
    <property type="match status" value="1"/>
</dbReference>